<evidence type="ECO:0000256" key="1">
    <source>
        <dbReference type="ARBA" id="ARBA00001954"/>
    </source>
</evidence>
<reference evidence="7 8" key="1">
    <citation type="submission" date="2019-10" db="EMBL/GenBank/DDBJ databases">
        <title>Actinomadura rubteroloni sp. nov. and Actinomadura macrotermitis sp. nov., isolated from the gut of fungus growing-termite Macrotermes natalensis.</title>
        <authorList>
            <person name="Benndorf R."/>
            <person name="Martin K."/>
            <person name="Kuefner M."/>
            <person name="De Beer W."/>
            <person name="Kaster A.-K."/>
            <person name="Vollmers J."/>
            <person name="Poulsen M."/>
            <person name="Beemelmanns C."/>
        </authorList>
    </citation>
    <scope>NUCLEOTIDE SEQUENCE [LARGE SCALE GENOMIC DNA]</scope>
    <source>
        <strain evidence="7 8">RB68</strain>
    </source>
</reference>
<comment type="cofactor">
    <cofactor evidence="1">
        <name>Fe(2+)</name>
        <dbReference type="ChEBI" id="CHEBI:29033"/>
    </cofactor>
</comment>
<dbReference type="InterPro" id="IPR050411">
    <property type="entry name" value="AlphaKG_dependent_hydroxylases"/>
</dbReference>
<dbReference type="GO" id="GO:0017000">
    <property type="term" value="P:antibiotic biosynthetic process"/>
    <property type="evidence" value="ECO:0007669"/>
    <property type="project" value="UniProtKB-KW"/>
</dbReference>
<sequence>MLEHAPLTDAELVDAVSFAGTAVAAGNGTPGRLVWDVRPDPSSSPDVVSRGRDAFDPHTDSTHDDRPHPVIALAMVTPGEGGRSLLAPVARILDLLHARGQQEQARLLGDACFPFAGDGPDGHPIVRRPILTFDDRGGARVRYHGRILDWCARQPSGRLDDEHAAALDAFRSALLAPGTVSHLTLREGDVLVIDNHRVLHGRTEITGAGRRHVKRLKLDP</sequence>
<dbReference type="SUPFAM" id="SSF51197">
    <property type="entry name" value="Clavaminate synthase-like"/>
    <property type="match status" value="1"/>
</dbReference>
<dbReference type="PANTHER" id="PTHR10696">
    <property type="entry name" value="GAMMA-BUTYROBETAINE HYDROXYLASE-RELATED"/>
    <property type="match status" value="1"/>
</dbReference>
<keyword evidence="3" id="KW-0408">Iron</keyword>
<evidence type="ECO:0000256" key="3">
    <source>
        <dbReference type="ARBA" id="ARBA00023004"/>
    </source>
</evidence>
<dbReference type="Proteomes" id="UP000487268">
    <property type="component" value="Unassembled WGS sequence"/>
</dbReference>
<evidence type="ECO:0000256" key="5">
    <source>
        <dbReference type="SAM" id="MobiDB-lite"/>
    </source>
</evidence>
<dbReference type="PANTHER" id="PTHR10696:SF56">
    <property type="entry name" value="TAUD_TFDA-LIKE DOMAIN-CONTAINING PROTEIN"/>
    <property type="match status" value="1"/>
</dbReference>
<evidence type="ECO:0000256" key="2">
    <source>
        <dbReference type="ARBA" id="ARBA00023002"/>
    </source>
</evidence>
<accession>A0A7K0BTW2</accession>
<keyword evidence="4" id="KW-0045">Antibiotic biosynthesis</keyword>
<comment type="caution">
    <text evidence="7">The sequence shown here is derived from an EMBL/GenBank/DDBJ whole genome shotgun (WGS) entry which is preliminary data.</text>
</comment>
<feature type="domain" description="TauD/TfdA-like" evidence="6">
    <location>
        <begin position="48"/>
        <end position="216"/>
    </location>
</feature>
<proteinExistence type="predicted"/>
<dbReference type="InterPro" id="IPR042098">
    <property type="entry name" value="TauD-like_sf"/>
</dbReference>
<evidence type="ECO:0000256" key="4">
    <source>
        <dbReference type="ARBA" id="ARBA00023194"/>
    </source>
</evidence>
<evidence type="ECO:0000259" key="6">
    <source>
        <dbReference type="Pfam" id="PF02668"/>
    </source>
</evidence>
<dbReference type="InterPro" id="IPR003819">
    <property type="entry name" value="TauD/TfdA-like"/>
</dbReference>
<feature type="compositionally biased region" description="Basic and acidic residues" evidence="5">
    <location>
        <begin position="49"/>
        <end position="66"/>
    </location>
</feature>
<dbReference type="EMBL" id="WEGH01000002">
    <property type="protein sequence ID" value="MQY04342.1"/>
    <property type="molecule type" value="Genomic_DNA"/>
</dbReference>
<keyword evidence="8" id="KW-1185">Reference proteome</keyword>
<evidence type="ECO:0000313" key="7">
    <source>
        <dbReference type="EMBL" id="MQY04342.1"/>
    </source>
</evidence>
<dbReference type="GO" id="GO:0016491">
    <property type="term" value="F:oxidoreductase activity"/>
    <property type="evidence" value="ECO:0007669"/>
    <property type="project" value="UniProtKB-KW"/>
</dbReference>
<organism evidence="7 8">
    <name type="scientific">Actinomadura macrotermitis</name>
    <dbReference type="NCBI Taxonomy" id="2585200"/>
    <lineage>
        <taxon>Bacteria</taxon>
        <taxon>Bacillati</taxon>
        <taxon>Actinomycetota</taxon>
        <taxon>Actinomycetes</taxon>
        <taxon>Streptosporangiales</taxon>
        <taxon>Thermomonosporaceae</taxon>
        <taxon>Actinomadura</taxon>
    </lineage>
</organism>
<keyword evidence="2" id="KW-0560">Oxidoreductase</keyword>
<gene>
    <name evidence="7" type="ORF">ACRB68_23950</name>
</gene>
<evidence type="ECO:0000313" key="8">
    <source>
        <dbReference type="Proteomes" id="UP000487268"/>
    </source>
</evidence>
<name>A0A7K0BTW2_9ACTN</name>
<dbReference type="AlphaFoldDB" id="A0A7K0BTW2"/>
<dbReference type="Gene3D" id="3.60.130.10">
    <property type="entry name" value="Clavaminate synthase-like"/>
    <property type="match status" value="1"/>
</dbReference>
<dbReference type="Pfam" id="PF02668">
    <property type="entry name" value="TauD"/>
    <property type="match status" value="1"/>
</dbReference>
<protein>
    <recommendedName>
        <fullName evidence="6">TauD/TfdA-like domain-containing protein</fullName>
    </recommendedName>
</protein>
<feature type="region of interest" description="Disordered" evidence="5">
    <location>
        <begin position="29"/>
        <end position="66"/>
    </location>
</feature>